<dbReference type="InterPro" id="IPR059000">
    <property type="entry name" value="ATPase_P-type_domA"/>
</dbReference>
<dbReference type="SUPFAM" id="SSF81660">
    <property type="entry name" value="Metal cation-transporting ATPase, ATP-binding domain N"/>
    <property type="match status" value="1"/>
</dbReference>
<feature type="transmembrane region" description="Helical" evidence="11">
    <location>
        <begin position="770"/>
        <end position="791"/>
    </location>
</feature>
<dbReference type="Pfam" id="PF00690">
    <property type="entry name" value="Cation_ATPase_N"/>
    <property type="match status" value="1"/>
</dbReference>
<dbReference type="Gene3D" id="3.40.1110.10">
    <property type="entry name" value="Calcium-transporting ATPase, cytoplasmic domain N"/>
    <property type="match status" value="1"/>
</dbReference>
<dbReference type="EMBL" id="OCNJ01000005">
    <property type="protein sequence ID" value="SOD96408.1"/>
    <property type="molecule type" value="Genomic_DNA"/>
</dbReference>
<feature type="transmembrane region" description="Helical" evidence="11">
    <location>
        <begin position="249"/>
        <end position="268"/>
    </location>
</feature>
<evidence type="ECO:0000256" key="3">
    <source>
        <dbReference type="ARBA" id="ARBA00022553"/>
    </source>
</evidence>
<sequence>MPLDIHPTAWHAASPEEALDGLAAAPGGLAEADAAERLRSHGPNSLPEAARRPAWRRLVAQFDNVLILVLLAAGVVTLLLGHWVDAGVIFGVVLINALIGFIQEGKAEKALDSIRTMLSPEAVVLRDGRRRRIKAVEVVPGDVVVIEPGDRIPADLRLLRARGLRVQEAALTGESLPVDKAAAPVAADTPLAERTSLAFAGTTAVQGHGEGVVVATGAATEIGRISQMLSTVETLDTPLLRQLAAFGRLLTGAILAVATLAFVIGVVGRGYSMAAMFLAAVGLAVAAIPEGLPAVVTITLAIGVKRMAGRNAIIRRLPAVETLGSVSVICSDKTGTLTRNEMTLAACALADGEVAVEGVGYGPEGTFRRDGAGLDDPMADPLLARLLVAGCVCADALVDQRDGRWTITGDPTEAALVVGAGKAGLAPETLRREHRRLDAIPFESEHAYMATLDADPDGGRPNIHVKGAPEVIFALCDREARANAADAPFDAAAWRARVESLSRRGMRVLALAERAGAPDELRLRQADFDGSLTLIGLVGLLDPPREETVAAVHRCLRAGVRVKMITGDHALTAAAIGERLGLPGAAGALTGREVDGLDDAALRTVVQEVDVFARATPEHKLRLVQALQADGSVVAMTGDGVNDAPALKRADVGVAMGVQGTDAAKEAAEMVLADDNFASIAAAVEEGRTVYDNIKKAILFILPTNGGQALTILAAIAAGMVLPITAVQILWVNMITAVTLALALAFEPAERTVMTRPPRRAAEPLLSGFLLWRVGFVSVLMLLAVFGLFVWEIRTQGTDLATARTAAVNMLVAVEILYLFSARYLTASALTAEGLFGSRPVLIAVALTIVAQAAFTYLPALNVLFGTAPLEPRHWLLIVCLAVPAFLAVEAEKALLRRRGG</sequence>
<keyword evidence="7" id="KW-0460">Magnesium</keyword>
<evidence type="ECO:0000313" key="14">
    <source>
        <dbReference type="Proteomes" id="UP000219621"/>
    </source>
</evidence>
<dbReference type="FunFam" id="2.70.150.10:FF:000160">
    <property type="entry name" value="Sarcoplasmic/endoplasmic reticulum calcium ATPase 1"/>
    <property type="match status" value="1"/>
</dbReference>
<dbReference type="PANTHER" id="PTHR42861">
    <property type="entry name" value="CALCIUM-TRANSPORTING ATPASE"/>
    <property type="match status" value="1"/>
</dbReference>
<dbReference type="NCBIfam" id="TIGR01494">
    <property type="entry name" value="ATPase_P-type"/>
    <property type="match status" value="2"/>
</dbReference>
<feature type="transmembrane region" description="Helical" evidence="11">
    <location>
        <begin position="86"/>
        <end position="102"/>
    </location>
</feature>
<keyword evidence="8" id="KW-1278">Translocase</keyword>
<dbReference type="SUPFAM" id="SSF81653">
    <property type="entry name" value="Calcium ATPase, transduction domain A"/>
    <property type="match status" value="1"/>
</dbReference>
<dbReference type="Pfam" id="PF00122">
    <property type="entry name" value="E1-E2_ATPase"/>
    <property type="match status" value="1"/>
</dbReference>
<feature type="domain" description="Cation-transporting P-type ATPase N-terminal" evidence="12">
    <location>
        <begin position="9"/>
        <end position="82"/>
    </location>
</feature>
<dbReference type="AlphaFoldDB" id="A0A286GLL6"/>
<dbReference type="InterPro" id="IPR023298">
    <property type="entry name" value="ATPase_P-typ_TM_dom_sf"/>
</dbReference>
<dbReference type="GO" id="GO:0005524">
    <property type="term" value="F:ATP binding"/>
    <property type="evidence" value="ECO:0007669"/>
    <property type="project" value="UniProtKB-KW"/>
</dbReference>
<feature type="transmembrane region" description="Helical" evidence="11">
    <location>
        <begin position="697"/>
        <end position="722"/>
    </location>
</feature>
<dbReference type="RefSeq" id="WP_097279678.1">
    <property type="nucleotide sequence ID" value="NZ_OCNJ01000005.1"/>
</dbReference>
<evidence type="ECO:0000256" key="6">
    <source>
        <dbReference type="ARBA" id="ARBA00022840"/>
    </source>
</evidence>
<dbReference type="GO" id="GO:0016020">
    <property type="term" value="C:membrane"/>
    <property type="evidence" value="ECO:0007669"/>
    <property type="project" value="InterPro"/>
</dbReference>
<dbReference type="OrthoDB" id="391538at2"/>
<evidence type="ECO:0000256" key="8">
    <source>
        <dbReference type="ARBA" id="ARBA00022967"/>
    </source>
</evidence>
<evidence type="ECO:0000256" key="9">
    <source>
        <dbReference type="ARBA" id="ARBA00022989"/>
    </source>
</evidence>
<feature type="transmembrane region" description="Helical" evidence="11">
    <location>
        <begin position="58"/>
        <end position="80"/>
    </location>
</feature>
<evidence type="ECO:0000256" key="4">
    <source>
        <dbReference type="ARBA" id="ARBA00022692"/>
    </source>
</evidence>
<dbReference type="InterPro" id="IPR006068">
    <property type="entry name" value="ATPase_P-typ_cation-transptr_C"/>
</dbReference>
<evidence type="ECO:0000256" key="5">
    <source>
        <dbReference type="ARBA" id="ARBA00022741"/>
    </source>
</evidence>
<comment type="subcellular location">
    <subcellularLocation>
        <location evidence="1">Endomembrane system</location>
        <topology evidence="1">Multi-pass membrane protein</topology>
    </subcellularLocation>
</comment>
<feature type="transmembrane region" description="Helical" evidence="11">
    <location>
        <begin position="872"/>
        <end position="889"/>
    </location>
</feature>
<dbReference type="SUPFAM" id="SSF56784">
    <property type="entry name" value="HAD-like"/>
    <property type="match status" value="1"/>
</dbReference>
<dbReference type="SFLD" id="SFLDG00002">
    <property type="entry name" value="C1.7:_P-type_atpase_like"/>
    <property type="match status" value="1"/>
</dbReference>
<dbReference type="InterPro" id="IPR001757">
    <property type="entry name" value="P_typ_ATPase"/>
</dbReference>
<feature type="transmembrane region" description="Helical" evidence="11">
    <location>
        <begin position="841"/>
        <end position="860"/>
    </location>
</feature>
<evidence type="ECO:0000256" key="10">
    <source>
        <dbReference type="ARBA" id="ARBA00023136"/>
    </source>
</evidence>
<dbReference type="SFLD" id="SFLDS00003">
    <property type="entry name" value="Haloacid_Dehalogenase"/>
    <property type="match status" value="1"/>
</dbReference>
<dbReference type="Pfam" id="PF08282">
    <property type="entry name" value="Hydrolase_3"/>
    <property type="match status" value="1"/>
</dbReference>
<dbReference type="SMART" id="SM00831">
    <property type="entry name" value="Cation_ATPase_N"/>
    <property type="match status" value="1"/>
</dbReference>
<dbReference type="PRINTS" id="PR00119">
    <property type="entry name" value="CATATPASE"/>
</dbReference>
<dbReference type="GO" id="GO:0015662">
    <property type="term" value="F:P-type ion transporter activity"/>
    <property type="evidence" value="ECO:0007669"/>
    <property type="project" value="UniProtKB-ARBA"/>
</dbReference>
<proteinExistence type="inferred from homology"/>
<dbReference type="Pfam" id="PF13246">
    <property type="entry name" value="Cation_ATPase"/>
    <property type="match status" value="1"/>
</dbReference>
<dbReference type="InterPro" id="IPR018303">
    <property type="entry name" value="ATPase_P-typ_P_site"/>
</dbReference>
<organism evidence="13 14">
    <name type="scientific">Caenispirillum bisanense</name>
    <dbReference type="NCBI Taxonomy" id="414052"/>
    <lineage>
        <taxon>Bacteria</taxon>
        <taxon>Pseudomonadati</taxon>
        <taxon>Pseudomonadota</taxon>
        <taxon>Alphaproteobacteria</taxon>
        <taxon>Rhodospirillales</taxon>
        <taxon>Novispirillaceae</taxon>
        <taxon>Caenispirillum</taxon>
    </lineage>
</organism>
<dbReference type="SFLD" id="SFLDF00027">
    <property type="entry name" value="p-type_atpase"/>
    <property type="match status" value="1"/>
</dbReference>
<evidence type="ECO:0000256" key="1">
    <source>
        <dbReference type="ARBA" id="ARBA00004127"/>
    </source>
</evidence>
<name>A0A286GLL6_9PROT</name>
<evidence type="ECO:0000256" key="11">
    <source>
        <dbReference type="SAM" id="Phobius"/>
    </source>
</evidence>
<keyword evidence="9 11" id="KW-1133">Transmembrane helix</keyword>
<keyword evidence="4 11" id="KW-0812">Transmembrane</keyword>
<gene>
    <name evidence="13" type="ORF">SAMN05421508_105310</name>
</gene>
<feature type="transmembrane region" description="Helical" evidence="11">
    <location>
        <begin position="803"/>
        <end position="820"/>
    </location>
</feature>
<dbReference type="PROSITE" id="PS00154">
    <property type="entry name" value="ATPASE_E1_E2"/>
    <property type="match status" value="1"/>
</dbReference>
<evidence type="ECO:0000256" key="7">
    <source>
        <dbReference type="ARBA" id="ARBA00022842"/>
    </source>
</evidence>
<feature type="transmembrane region" description="Helical" evidence="11">
    <location>
        <begin position="274"/>
        <end position="302"/>
    </location>
</feature>
<evidence type="ECO:0000256" key="2">
    <source>
        <dbReference type="ARBA" id="ARBA00005675"/>
    </source>
</evidence>
<keyword evidence="10 11" id="KW-0472">Membrane</keyword>
<dbReference type="InterPro" id="IPR023299">
    <property type="entry name" value="ATPase_P-typ_cyto_dom_N"/>
</dbReference>
<protein>
    <submittedName>
        <fullName evidence="13">ATPase, P-type (Transporting), HAD superfamily, subfamily IC</fullName>
    </submittedName>
</protein>
<dbReference type="GO" id="GO:0016887">
    <property type="term" value="F:ATP hydrolysis activity"/>
    <property type="evidence" value="ECO:0007669"/>
    <property type="project" value="InterPro"/>
</dbReference>
<dbReference type="PRINTS" id="PR00120">
    <property type="entry name" value="HATPASE"/>
</dbReference>
<keyword evidence="14" id="KW-1185">Reference proteome</keyword>
<feature type="transmembrane region" description="Helical" evidence="11">
    <location>
        <begin position="728"/>
        <end position="749"/>
    </location>
</feature>
<dbReference type="InterPro" id="IPR023214">
    <property type="entry name" value="HAD_sf"/>
</dbReference>
<dbReference type="SUPFAM" id="SSF81665">
    <property type="entry name" value="Calcium ATPase, transmembrane domain M"/>
    <property type="match status" value="1"/>
</dbReference>
<dbReference type="FunFam" id="3.40.50.1000:FF:000001">
    <property type="entry name" value="Phospholipid-transporting ATPase IC"/>
    <property type="match status" value="1"/>
</dbReference>
<dbReference type="Pfam" id="PF00689">
    <property type="entry name" value="Cation_ATPase_C"/>
    <property type="match status" value="1"/>
</dbReference>
<dbReference type="InterPro" id="IPR004014">
    <property type="entry name" value="ATPase_P-typ_cation-transptr_N"/>
</dbReference>
<dbReference type="GO" id="GO:0012505">
    <property type="term" value="C:endomembrane system"/>
    <property type="evidence" value="ECO:0007669"/>
    <property type="project" value="UniProtKB-SubCell"/>
</dbReference>
<dbReference type="Gene3D" id="1.20.1110.10">
    <property type="entry name" value="Calcium-transporting ATPase, transmembrane domain"/>
    <property type="match status" value="1"/>
</dbReference>
<keyword evidence="3" id="KW-0597">Phosphoprotein</keyword>
<evidence type="ECO:0000313" key="13">
    <source>
        <dbReference type="EMBL" id="SOD96408.1"/>
    </source>
</evidence>
<dbReference type="FunFam" id="3.40.50.1000:FF:000028">
    <property type="entry name" value="Calcium-transporting P-type ATPase, putative"/>
    <property type="match status" value="1"/>
</dbReference>
<comment type="similarity">
    <text evidence="2">Belongs to the cation transport ATPase (P-type) (TC 3.A.3) family. Type IIA subfamily.</text>
</comment>
<dbReference type="Gene3D" id="3.40.50.1000">
    <property type="entry name" value="HAD superfamily/HAD-like"/>
    <property type="match status" value="1"/>
</dbReference>
<dbReference type="InterPro" id="IPR008250">
    <property type="entry name" value="ATPase_P-typ_transduc_dom_A_sf"/>
</dbReference>
<accession>A0A286GLL6</accession>
<dbReference type="InterPro" id="IPR036412">
    <property type="entry name" value="HAD-like_sf"/>
</dbReference>
<keyword evidence="5" id="KW-0547">Nucleotide-binding</keyword>
<reference evidence="13 14" key="1">
    <citation type="submission" date="2017-09" db="EMBL/GenBank/DDBJ databases">
        <authorList>
            <person name="Ehlers B."/>
            <person name="Leendertz F.H."/>
        </authorList>
    </citation>
    <scope>NUCLEOTIDE SEQUENCE [LARGE SCALE GENOMIC DNA]</scope>
    <source>
        <strain evidence="13 14">USBA 140</strain>
    </source>
</reference>
<dbReference type="Gene3D" id="2.70.150.10">
    <property type="entry name" value="Calcium-transporting ATPase, cytoplasmic transduction domain A"/>
    <property type="match status" value="1"/>
</dbReference>
<dbReference type="Proteomes" id="UP000219621">
    <property type="component" value="Unassembled WGS sequence"/>
</dbReference>
<keyword evidence="6" id="KW-0067">ATP-binding</keyword>
<evidence type="ECO:0000259" key="12">
    <source>
        <dbReference type="SMART" id="SM00831"/>
    </source>
</evidence>
<dbReference type="InterPro" id="IPR044492">
    <property type="entry name" value="P_typ_ATPase_HD_dom"/>
</dbReference>